<dbReference type="SUPFAM" id="SSF103473">
    <property type="entry name" value="MFS general substrate transporter"/>
    <property type="match status" value="1"/>
</dbReference>
<feature type="transmembrane region" description="Helical" evidence="10">
    <location>
        <begin position="147"/>
        <end position="166"/>
    </location>
</feature>
<reference evidence="12" key="1">
    <citation type="submission" date="2025-08" db="UniProtKB">
        <authorList>
            <consortium name="Ensembl"/>
        </authorList>
    </citation>
    <scope>IDENTIFICATION</scope>
</reference>
<evidence type="ECO:0000256" key="5">
    <source>
        <dbReference type="ARBA" id="ARBA00022692"/>
    </source>
</evidence>
<feature type="domain" description="Major facilitator superfamily (MFS) profile" evidence="11">
    <location>
        <begin position="21"/>
        <end position="422"/>
    </location>
</feature>
<dbReference type="AlphaFoldDB" id="A0A8B9HDJ6"/>
<evidence type="ECO:0000256" key="8">
    <source>
        <dbReference type="ARBA" id="ARBA00023136"/>
    </source>
</evidence>
<dbReference type="PROSITE" id="PS50850">
    <property type="entry name" value="MFS"/>
    <property type="match status" value="1"/>
</dbReference>
<keyword evidence="7 10" id="KW-1133">Transmembrane helix</keyword>
<evidence type="ECO:0000256" key="1">
    <source>
        <dbReference type="ARBA" id="ARBA00004554"/>
    </source>
</evidence>
<evidence type="ECO:0000256" key="10">
    <source>
        <dbReference type="SAM" id="Phobius"/>
    </source>
</evidence>
<dbReference type="KEGG" id="amex:103023946"/>
<dbReference type="InterPro" id="IPR036259">
    <property type="entry name" value="MFS_trans_sf"/>
</dbReference>
<proteinExistence type="inferred from homology"/>
<feature type="transmembrane region" description="Helical" evidence="10">
    <location>
        <begin position="277"/>
        <end position="299"/>
    </location>
</feature>
<dbReference type="Proteomes" id="UP000694621">
    <property type="component" value="Unplaced"/>
</dbReference>
<dbReference type="CDD" id="cd17430">
    <property type="entry name" value="MFS_MCT3_4"/>
    <property type="match status" value="1"/>
</dbReference>
<sequence length="503" mass="54115">MGGVVVDDGVGGVKAPDGGWGWAVLFGCFVITGFSYAFPKAVSVFFKELIREFSVGYSDTAWISSILLAMLYGTGPLCSVLVNRFGCRPVMMVGGLFAASGMVLASFARSIIHIYLCIGVLTGLGLALNFQPSLIMLNRYFSEKRPLANGLAAAGSPVALCCLSPLGQVLQYRYGWRGGFLILGGMLLNCCACGALMRPLTAPKKAENSGIEEVYEHEEKPKAKAKAKLLDFSVFKDRGFLIYTIAASIMVLGLFVPPVFVVSYAKELGNEDTKSALLLTILGFIDIFARPTCGIIAGLKWVRPRCVYLFSFALIFNGTTDLIGSQSKDYASLVVFCIFFGISYGMVGALQFEVLMAIVGTQKFSSAIGLVLLVEAIAVLVGPPSAGRLLDYTKNYMFVFLLAGTEVVLSALVLAISNFLFIKKKPQEADAAVEAGEVVGELEQLSNNHTEDLKQPNGDTEKEKDLNEQEAKAEIVETTQEETAVDDEHVHNGGVSPNPETSL</sequence>
<keyword evidence="3" id="KW-0813">Transport</keyword>
<dbReference type="Ensembl" id="ENSAMXT00005013096.1">
    <property type="protein sequence ID" value="ENSAMXP00005011788.1"/>
    <property type="gene ID" value="ENSAMXG00005006428.1"/>
</dbReference>
<organism evidence="12 13">
    <name type="scientific">Astyanax mexicanus</name>
    <name type="common">Blind cave fish</name>
    <name type="synonym">Astyanax fasciatus mexicanus</name>
    <dbReference type="NCBI Taxonomy" id="7994"/>
    <lineage>
        <taxon>Eukaryota</taxon>
        <taxon>Metazoa</taxon>
        <taxon>Chordata</taxon>
        <taxon>Craniata</taxon>
        <taxon>Vertebrata</taxon>
        <taxon>Euteleostomi</taxon>
        <taxon>Actinopterygii</taxon>
        <taxon>Neopterygii</taxon>
        <taxon>Teleostei</taxon>
        <taxon>Ostariophysi</taxon>
        <taxon>Characiformes</taxon>
        <taxon>Characoidei</taxon>
        <taxon>Acestrorhamphidae</taxon>
        <taxon>Acestrorhamphinae</taxon>
        <taxon>Astyanax</taxon>
    </lineage>
</organism>
<feature type="transmembrane region" description="Helical" evidence="10">
    <location>
        <begin position="240"/>
        <end position="265"/>
    </location>
</feature>
<dbReference type="InterPro" id="IPR020846">
    <property type="entry name" value="MFS_dom"/>
</dbReference>
<dbReference type="FunFam" id="1.20.1250.20:FF:000077">
    <property type="entry name" value="Proton-coupled monocarboxylate transporter 3"/>
    <property type="match status" value="1"/>
</dbReference>
<dbReference type="CTD" id="561627"/>
<keyword evidence="6" id="KW-0769">Symport</keyword>
<evidence type="ECO:0000256" key="2">
    <source>
        <dbReference type="ARBA" id="ARBA00006727"/>
    </source>
</evidence>
<feature type="transmembrane region" description="Helical" evidence="10">
    <location>
        <begin position="60"/>
        <end position="82"/>
    </location>
</feature>
<keyword evidence="5 10" id="KW-0812">Transmembrane</keyword>
<feature type="transmembrane region" description="Helical" evidence="10">
    <location>
        <begin position="178"/>
        <end position="197"/>
    </location>
</feature>
<evidence type="ECO:0000313" key="13">
    <source>
        <dbReference type="Proteomes" id="UP000694621"/>
    </source>
</evidence>
<dbReference type="Gene3D" id="1.20.1250.20">
    <property type="entry name" value="MFS general substrate transporter like domains"/>
    <property type="match status" value="1"/>
</dbReference>
<feature type="transmembrane region" description="Helical" evidence="10">
    <location>
        <begin position="20"/>
        <end position="39"/>
    </location>
</feature>
<dbReference type="PANTHER" id="PTHR11360:SF27">
    <property type="entry name" value="MONOCARBOXYLATE TRANSPORTER 4"/>
    <property type="match status" value="1"/>
</dbReference>
<comment type="similarity">
    <text evidence="2">Belongs to the major facilitator superfamily. Monocarboxylate porter (TC 2.A.1.13) family.</text>
</comment>
<evidence type="ECO:0000256" key="4">
    <source>
        <dbReference type="ARBA" id="ARBA00022475"/>
    </source>
</evidence>
<keyword evidence="4" id="KW-1003">Cell membrane</keyword>
<accession>A0A8B9HDJ6</accession>
<feature type="compositionally biased region" description="Basic and acidic residues" evidence="9">
    <location>
        <begin position="449"/>
        <end position="475"/>
    </location>
</feature>
<feature type="transmembrane region" description="Helical" evidence="10">
    <location>
        <begin position="102"/>
        <end position="126"/>
    </location>
</feature>
<evidence type="ECO:0000313" key="12">
    <source>
        <dbReference type="Ensembl" id="ENSAMXP00005011788.1"/>
    </source>
</evidence>
<evidence type="ECO:0000256" key="9">
    <source>
        <dbReference type="SAM" id="MobiDB-lite"/>
    </source>
</evidence>
<dbReference type="InterPro" id="IPR004743">
    <property type="entry name" value="MCT"/>
</dbReference>
<evidence type="ECO:0000259" key="11">
    <source>
        <dbReference type="PROSITE" id="PS50850"/>
    </source>
</evidence>
<feature type="transmembrane region" description="Helical" evidence="10">
    <location>
        <begin position="330"/>
        <end position="352"/>
    </location>
</feature>
<dbReference type="GO" id="GO:0016323">
    <property type="term" value="C:basolateral plasma membrane"/>
    <property type="evidence" value="ECO:0007669"/>
    <property type="project" value="UniProtKB-SubCell"/>
</dbReference>
<dbReference type="InterPro" id="IPR011701">
    <property type="entry name" value="MFS"/>
</dbReference>
<feature type="transmembrane region" description="Helical" evidence="10">
    <location>
        <begin position="364"/>
        <end position="384"/>
    </location>
</feature>
<feature type="region of interest" description="Disordered" evidence="9">
    <location>
        <begin position="446"/>
        <end position="503"/>
    </location>
</feature>
<evidence type="ECO:0000256" key="3">
    <source>
        <dbReference type="ARBA" id="ARBA00022448"/>
    </source>
</evidence>
<dbReference type="Pfam" id="PF07690">
    <property type="entry name" value="MFS_1"/>
    <property type="match status" value="1"/>
</dbReference>
<dbReference type="InterPro" id="IPR050327">
    <property type="entry name" value="Proton-linked_MCT"/>
</dbReference>
<protein>
    <submittedName>
        <fullName evidence="12">Si:ch211-234h8.7</fullName>
    </submittedName>
</protein>
<name>A0A8B9HDJ6_ASTMX</name>
<evidence type="ECO:0000256" key="7">
    <source>
        <dbReference type="ARBA" id="ARBA00022989"/>
    </source>
</evidence>
<dbReference type="NCBIfam" id="TIGR00892">
    <property type="entry name" value="2A0113"/>
    <property type="match status" value="1"/>
</dbReference>
<keyword evidence="8 10" id="KW-0472">Membrane</keyword>
<dbReference type="GeneID" id="103023946"/>
<comment type="subcellular location">
    <subcellularLocation>
        <location evidence="1">Basolateral cell membrane</location>
        <topology evidence="1">Multi-pass membrane protein</topology>
    </subcellularLocation>
</comment>
<dbReference type="PANTHER" id="PTHR11360">
    <property type="entry name" value="MONOCARBOXYLATE TRANSPORTER"/>
    <property type="match status" value="1"/>
</dbReference>
<dbReference type="OMA" id="NWAVTRI"/>
<evidence type="ECO:0000256" key="6">
    <source>
        <dbReference type="ARBA" id="ARBA00022847"/>
    </source>
</evidence>
<feature type="transmembrane region" description="Helical" evidence="10">
    <location>
        <begin position="396"/>
        <end position="421"/>
    </location>
</feature>
<dbReference type="GO" id="GO:0015650">
    <property type="term" value="F:lactate:proton symporter activity"/>
    <property type="evidence" value="ECO:0007669"/>
    <property type="project" value="TreeGrafter"/>
</dbReference>
<feature type="transmembrane region" description="Helical" evidence="10">
    <location>
        <begin position="306"/>
        <end position="324"/>
    </location>
</feature>